<dbReference type="Proteomes" id="UP000199073">
    <property type="component" value="Unassembled WGS sequence"/>
</dbReference>
<evidence type="ECO:0000256" key="4">
    <source>
        <dbReference type="SAM" id="Coils"/>
    </source>
</evidence>
<dbReference type="InterPro" id="IPR005467">
    <property type="entry name" value="His_kinase_dom"/>
</dbReference>
<keyword evidence="7" id="KW-0418">Kinase</keyword>
<dbReference type="SUPFAM" id="SSF55874">
    <property type="entry name" value="ATPase domain of HSP90 chaperone/DNA topoisomerase II/histidine kinase"/>
    <property type="match status" value="1"/>
</dbReference>
<dbReference type="STRING" id="91360.SAMN05660330_04178"/>
<dbReference type="SUPFAM" id="SSF47384">
    <property type="entry name" value="Homodimeric domain of signal transducing histidine kinase"/>
    <property type="match status" value="1"/>
</dbReference>
<dbReference type="GO" id="GO:0000155">
    <property type="term" value="F:phosphorelay sensor kinase activity"/>
    <property type="evidence" value="ECO:0007669"/>
    <property type="project" value="InterPro"/>
</dbReference>
<evidence type="ECO:0000256" key="3">
    <source>
        <dbReference type="ARBA" id="ARBA00022553"/>
    </source>
</evidence>
<dbReference type="RefSeq" id="WP_092226039.1">
    <property type="nucleotide sequence ID" value="NZ_FNJI01000058.1"/>
</dbReference>
<reference evidence="7 8" key="1">
    <citation type="submission" date="2016-10" db="EMBL/GenBank/DDBJ databases">
        <authorList>
            <person name="de Groot N.N."/>
        </authorList>
    </citation>
    <scope>NUCLEOTIDE SEQUENCE [LARGE SCALE GENOMIC DNA]</scope>
    <source>
        <strain evidence="7 8">DSM 12130</strain>
    </source>
</reference>
<evidence type="ECO:0000256" key="2">
    <source>
        <dbReference type="ARBA" id="ARBA00012438"/>
    </source>
</evidence>
<organism evidence="7 8">
    <name type="scientific">Desulforhopalus singaporensis</name>
    <dbReference type="NCBI Taxonomy" id="91360"/>
    <lineage>
        <taxon>Bacteria</taxon>
        <taxon>Pseudomonadati</taxon>
        <taxon>Thermodesulfobacteriota</taxon>
        <taxon>Desulfobulbia</taxon>
        <taxon>Desulfobulbales</taxon>
        <taxon>Desulfocapsaceae</taxon>
        <taxon>Desulforhopalus</taxon>
    </lineage>
</organism>
<keyword evidence="5" id="KW-0812">Transmembrane</keyword>
<evidence type="ECO:0000256" key="1">
    <source>
        <dbReference type="ARBA" id="ARBA00000085"/>
    </source>
</evidence>
<dbReference type="PROSITE" id="PS50109">
    <property type="entry name" value="HIS_KIN"/>
    <property type="match status" value="1"/>
</dbReference>
<feature type="domain" description="Histidine kinase" evidence="6">
    <location>
        <begin position="514"/>
        <end position="749"/>
    </location>
</feature>
<dbReference type="SMART" id="SM00388">
    <property type="entry name" value="HisKA"/>
    <property type="match status" value="1"/>
</dbReference>
<dbReference type="Pfam" id="PF00512">
    <property type="entry name" value="HisKA"/>
    <property type="match status" value="1"/>
</dbReference>
<evidence type="ECO:0000259" key="6">
    <source>
        <dbReference type="PROSITE" id="PS50109"/>
    </source>
</evidence>
<dbReference type="CDD" id="cd00082">
    <property type="entry name" value="HisKA"/>
    <property type="match status" value="1"/>
</dbReference>
<dbReference type="PANTHER" id="PTHR45339:SF5">
    <property type="entry name" value="HISTIDINE KINASE"/>
    <property type="match status" value="1"/>
</dbReference>
<comment type="catalytic activity">
    <reaction evidence="1">
        <text>ATP + protein L-histidine = ADP + protein N-phospho-L-histidine.</text>
        <dbReference type="EC" id="2.7.13.3"/>
    </reaction>
</comment>
<sequence length="751" mass="84669">MSKEVEFPLKRIVFLEFCKAALMPLFFIELALVLLYFIINSYNHNSAVATLETESISHLDELVGTQADIFSQELKSISELGVLVQKETTVFFNRLEELSPQKSQYDNYLFADNGVFYKTVNDGGASLYYSNLVKLSDYEKKKAVASEQLDGIYKHTSEANENIAAIYINTFDSMNRYYPFIEEVYNQYMPNMDIPKFNFYYLADGKHNPSRGVVWTDAYLDPAGMGWMMSCIVPIYTGDFLEGVVGLDVTIDKFLQNILNMELPWGAQAFLIDAKGTIMAMPAEVEKLFGLTELRTHIYKAQVEQDTFKPQEFNLAKTPISGVANAIETILTKDQSVEELSLNGQKYLLAHATEPQSGWKLIVLADKSRILEPITRMKHKVKTIGYLAIAGMAGFYILFLCYLLYNARKIASQISLPVVDIAQRSMHIAKGNYDAAPIKSNIKELVILNNNYSVMAGEINKLNGELREKIRKANKEIEVRKLAEQALRSSEQRLRVAKDRAESASRTKSAFLSNMSHELRTPLNHIIGFSELLLDQSFGELNTRQKKYSSNVLTSSKRLLSLINDVLDMAGAARGEQELEHSIFTLHPHLEHSMVMVGEKANKKDIVLQLHVEAVPVSINADEIKLKKILYTILLTAVNFSEKGGLVLMVAESVDCDTLQPIYNIATPDSNCLKVSIKTKRCKISPSDRKRMAAIFDGTDDSFDNFDETFGMGFSLTKFYIELHGGIITMEHSDDNAEIAFIFTIPYCQNN</sequence>
<dbReference type="EMBL" id="FNJI01000058">
    <property type="protein sequence ID" value="SDP80402.1"/>
    <property type="molecule type" value="Genomic_DNA"/>
</dbReference>
<feature type="coiled-coil region" evidence="4">
    <location>
        <begin position="456"/>
        <end position="507"/>
    </location>
</feature>
<dbReference type="AlphaFoldDB" id="A0A1H0VP68"/>
<keyword evidence="7" id="KW-0808">Transferase</keyword>
<keyword evidence="8" id="KW-1185">Reference proteome</keyword>
<gene>
    <name evidence="7" type="ORF">SAMN05660330_04178</name>
</gene>
<dbReference type="InterPro" id="IPR036097">
    <property type="entry name" value="HisK_dim/P_sf"/>
</dbReference>
<keyword evidence="5" id="KW-1133">Transmembrane helix</keyword>
<name>A0A1H0VP68_9BACT</name>
<dbReference type="Gene3D" id="3.30.450.20">
    <property type="entry name" value="PAS domain"/>
    <property type="match status" value="1"/>
</dbReference>
<accession>A0A1H0VP68</accession>
<dbReference type="Gene3D" id="3.30.565.10">
    <property type="entry name" value="Histidine kinase-like ATPase, C-terminal domain"/>
    <property type="match status" value="1"/>
</dbReference>
<proteinExistence type="predicted"/>
<dbReference type="EC" id="2.7.13.3" evidence="2"/>
<dbReference type="InterPro" id="IPR036890">
    <property type="entry name" value="HATPase_C_sf"/>
</dbReference>
<feature type="transmembrane region" description="Helical" evidence="5">
    <location>
        <begin position="20"/>
        <end position="39"/>
    </location>
</feature>
<dbReference type="Gene3D" id="1.10.287.130">
    <property type="match status" value="1"/>
</dbReference>
<keyword evidence="5" id="KW-0472">Membrane</keyword>
<keyword evidence="3" id="KW-0597">Phosphoprotein</keyword>
<evidence type="ECO:0000313" key="8">
    <source>
        <dbReference type="Proteomes" id="UP000199073"/>
    </source>
</evidence>
<evidence type="ECO:0000256" key="5">
    <source>
        <dbReference type="SAM" id="Phobius"/>
    </source>
</evidence>
<evidence type="ECO:0000313" key="7">
    <source>
        <dbReference type="EMBL" id="SDP80402.1"/>
    </source>
</evidence>
<keyword evidence="4" id="KW-0175">Coiled coil</keyword>
<dbReference type="OrthoDB" id="5378360at2"/>
<feature type="transmembrane region" description="Helical" evidence="5">
    <location>
        <begin position="384"/>
        <end position="405"/>
    </location>
</feature>
<dbReference type="PANTHER" id="PTHR45339">
    <property type="entry name" value="HYBRID SIGNAL TRANSDUCTION HISTIDINE KINASE J"/>
    <property type="match status" value="1"/>
</dbReference>
<dbReference type="InterPro" id="IPR003661">
    <property type="entry name" value="HisK_dim/P_dom"/>
</dbReference>
<protein>
    <recommendedName>
        <fullName evidence="2">histidine kinase</fullName>
        <ecNumber evidence="2">2.7.13.3</ecNumber>
    </recommendedName>
</protein>